<feature type="compositionally biased region" description="Low complexity" evidence="1">
    <location>
        <begin position="46"/>
        <end position="59"/>
    </location>
</feature>
<sequence length="68" mass="6556">MIINAYVPGLPHLADALGRPPPAAQPVVMTCLVGLAVGQLAAGPMSGASGSADGRAGSAPTMTTTAKV</sequence>
<proteinExistence type="predicted"/>
<comment type="caution">
    <text evidence="2">The sequence shown here is derived from an EMBL/GenBank/DDBJ whole genome shotgun (WGS) entry which is preliminary data.</text>
</comment>
<gene>
    <name evidence="2" type="ORF">NMN56_035850</name>
</gene>
<dbReference type="Gene3D" id="1.20.1720.10">
    <property type="entry name" value="Multidrug resistance protein D"/>
    <property type="match status" value="1"/>
</dbReference>
<dbReference type="RefSeq" id="WP_274044241.1">
    <property type="nucleotide sequence ID" value="NZ_JANCPR020000053.1"/>
</dbReference>
<keyword evidence="3" id="KW-1185">Reference proteome</keyword>
<dbReference type="EMBL" id="JANCPR020000053">
    <property type="protein sequence ID" value="MDJ1137230.1"/>
    <property type="molecule type" value="Genomic_DNA"/>
</dbReference>
<accession>A0ABT7A7C6</accession>
<reference evidence="2 3" key="1">
    <citation type="submission" date="2023-05" db="EMBL/GenBank/DDBJ databases">
        <title>Streptantibioticus silvisoli sp. nov., acidotolerant actinomycetes 1 from pine litter.</title>
        <authorList>
            <person name="Swiecimska M."/>
            <person name="Golinska P."/>
            <person name="Sangal V."/>
            <person name="Wachnowicz B."/>
            <person name="Goodfellow M."/>
        </authorList>
    </citation>
    <scope>NUCLEOTIDE SEQUENCE [LARGE SCALE GENOMIC DNA]</scope>
    <source>
        <strain evidence="2 3">DSM 42109</strain>
    </source>
</reference>
<evidence type="ECO:0000313" key="3">
    <source>
        <dbReference type="Proteomes" id="UP001214441"/>
    </source>
</evidence>
<organism evidence="2 3">
    <name type="scientific">Streptomyces iconiensis</name>
    <dbReference type="NCBI Taxonomy" id="1384038"/>
    <lineage>
        <taxon>Bacteria</taxon>
        <taxon>Bacillati</taxon>
        <taxon>Actinomycetota</taxon>
        <taxon>Actinomycetes</taxon>
        <taxon>Kitasatosporales</taxon>
        <taxon>Streptomycetaceae</taxon>
        <taxon>Streptomyces</taxon>
    </lineage>
</organism>
<evidence type="ECO:0000313" key="2">
    <source>
        <dbReference type="EMBL" id="MDJ1137230.1"/>
    </source>
</evidence>
<name>A0ABT7A7C6_9ACTN</name>
<protein>
    <submittedName>
        <fullName evidence="2">Uncharacterized protein</fullName>
    </submittedName>
</protein>
<feature type="region of interest" description="Disordered" evidence="1">
    <location>
        <begin position="46"/>
        <end position="68"/>
    </location>
</feature>
<evidence type="ECO:0000256" key="1">
    <source>
        <dbReference type="SAM" id="MobiDB-lite"/>
    </source>
</evidence>
<dbReference type="Proteomes" id="UP001214441">
    <property type="component" value="Unassembled WGS sequence"/>
</dbReference>